<feature type="domain" description="TNFR-Cys" evidence="8">
    <location>
        <begin position="74"/>
        <end position="117"/>
    </location>
</feature>
<feature type="repeat" description="TNFR-Cys" evidence="5">
    <location>
        <begin position="74"/>
        <end position="117"/>
    </location>
</feature>
<feature type="domain" description="TNFR-Cys" evidence="8">
    <location>
        <begin position="34"/>
        <end position="72"/>
    </location>
</feature>
<dbReference type="Pfam" id="PF00020">
    <property type="entry name" value="TNFR_c6"/>
    <property type="match status" value="1"/>
</dbReference>
<dbReference type="PROSITE" id="PS50050">
    <property type="entry name" value="TNFR_NGFR_2"/>
    <property type="match status" value="2"/>
</dbReference>
<keyword evidence="1 7" id="KW-0732">Signal</keyword>
<dbReference type="SMART" id="SM00208">
    <property type="entry name" value="TNFR"/>
    <property type="match status" value="4"/>
</dbReference>
<evidence type="ECO:0000313" key="10">
    <source>
        <dbReference type="Proteomes" id="UP001066276"/>
    </source>
</evidence>
<protein>
    <recommendedName>
        <fullName evidence="8">TNFR-Cys domain-containing protein</fullName>
    </recommendedName>
</protein>
<name>A0AAV7QZC7_PLEWA</name>
<dbReference type="GO" id="GO:0048714">
    <property type="term" value="P:positive regulation of oligodendrocyte differentiation"/>
    <property type="evidence" value="ECO:0007669"/>
    <property type="project" value="TreeGrafter"/>
</dbReference>
<dbReference type="PROSITE" id="PS00652">
    <property type="entry name" value="TNFR_NGFR_1"/>
    <property type="match status" value="2"/>
</dbReference>
<keyword evidence="6" id="KW-0472">Membrane</keyword>
<feature type="chain" id="PRO_5043350234" description="TNFR-Cys domain-containing protein" evidence="7">
    <location>
        <begin position="20"/>
        <end position="454"/>
    </location>
</feature>
<comment type="caution">
    <text evidence="9">The sequence shown here is derived from an EMBL/GenBank/DDBJ whole genome shotgun (WGS) entry which is preliminary data.</text>
</comment>
<sequence>MSQPLLLLLVLLCEVQARGFREDTLPYEPTVKNECKDRELEYYNRNARMCCSKCPPGHHLFRECRNTTDSECKPCGPNAYTEVWNRMKQCHHCEAPCRQDSGLIETQGCNASHNRICGCSAGKYCAFESFTSCQVCADRTICQKGFGVSVEGTINSNTVCSPCPVGTFSDEESYTSLCKPHTKCRSLSVPGDSTHDAICADSEVGRVPTHVTHSVKGPSEAGEPVSELLDLEDLTEIWTPSPARVAAKNITTPIGVICGGILFAILGIAGIAFLFASRKTRYCASNLSTKTTCLNTANEKKMSQGQQIPSALKYNSPVQEQELLLKYQRLSTCSLDPMPCSAIVGEKPEKMREPPETPKRGLTSIGMMDNNGVLMNSERSGSGNDLVNLTCIVTVGNAHHHSLVAKSAAEPRSWCNDKSLLIPAIGLLETSDVIQTEAVTWRLHADIISECKNT</sequence>
<reference evidence="9" key="1">
    <citation type="journal article" date="2022" name="bioRxiv">
        <title>Sequencing and chromosome-scale assembly of the giantPleurodeles waltlgenome.</title>
        <authorList>
            <person name="Brown T."/>
            <person name="Elewa A."/>
            <person name="Iarovenko S."/>
            <person name="Subramanian E."/>
            <person name="Araus A.J."/>
            <person name="Petzold A."/>
            <person name="Susuki M."/>
            <person name="Suzuki K.-i.T."/>
            <person name="Hayashi T."/>
            <person name="Toyoda A."/>
            <person name="Oliveira C."/>
            <person name="Osipova E."/>
            <person name="Leigh N.D."/>
            <person name="Simon A."/>
            <person name="Yun M.H."/>
        </authorList>
    </citation>
    <scope>NUCLEOTIDE SEQUENCE</scope>
    <source>
        <strain evidence="9">20211129_DDA</strain>
        <tissue evidence="9">Liver</tissue>
    </source>
</reference>
<dbReference type="EMBL" id="JANPWB010000010">
    <property type="protein sequence ID" value="KAJ1145350.1"/>
    <property type="molecule type" value="Genomic_DNA"/>
</dbReference>
<feature type="disulfide bond" evidence="5">
    <location>
        <begin position="54"/>
        <end position="72"/>
    </location>
</feature>
<dbReference type="Gene3D" id="2.10.50.10">
    <property type="entry name" value="Tumor Necrosis Factor Receptor, subunit A, domain 2"/>
    <property type="match status" value="2"/>
</dbReference>
<keyword evidence="2" id="KW-0677">Repeat</keyword>
<evidence type="ECO:0000256" key="7">
    <source>
        <dbReference type="SAM" id="SignalP"/>
    </source>
</evidence>
<feature type="disulfide bond" evidence="5">
    <location>
        <begin position="35"/>
        <end position="50"/>
    </location>
</feature>
<dbReference type="InterPro" id="IPR051670">
    <property type="entry name" value="TNF_chemokine_rcpt-like"/>
</dbReference>
<dbReference type="SUPFAM" id="SSF57586">
    <property type="entry name" value="TNF receptor-like"/>
    <property type="match status" value="3"/>
</dbReference>
<dbReference type="GO" id="GO:0031643">
    <property type="term" value="P:positive regulation of myelination"/>
    <property type="evidence" value="ECO:0007669"/>
    <property type="project" value="TreeGrafter"/>
</dbReference>
<evidence type="ECO:0000256" key="5">
    <source>
        <dbReference type="PROSITE-ProRule" id="PRU00206"/>
    </source>
</evidence>
<feature type="transmembrane region" description="Helical" evidence="6">
    <location>
        <begin position="254"/>
        <end position="276"/>
    </location>
</feature>
<evidence type="ECO:0000256" key="3">
    <source>
        <dbReference type="ARBA" id="ARBA00023157"/>
    </source>
</evidence>
<feature type="signal peptide" evidence="7">
    <location>
        <begin position="1"/>
        <end position="19"/>
    </location>
</feature>
<dbReference type="PANTHER" id="PTHR47386">
    <property type="entry name" value="TUMOR NECROSIS FACTOR RECEPTOR SUPERFAMILY MEMBER 1B"/>
    <property type="match status" value="1"/>
</dbReference>
<dbReference type="GO" id="GO:0042129">
    <property type="term" value="P:regulation of T cell proliferation"/>
    <property type="evidence" value="ECO:0007669"/>
    <property type="project" value="TreeGrafter"/>
</dbReference>
<accession>A0AAV7QZC7</accession>
<keyword evidence="6" id="KW-0812">Transmembrane</keyword>
<feature type="disulfide bond" evidence="5">
    <location>
        <begin position="51"/>
        <end position="64"/>
    </location>
</feature>
<dbReference type="InterPro" id="IPR001368">
    <property type="entry name" value="TNFR/NGFR_Cys_rich_reg"/>
</dbReference>
<dbReference type="GO" id="GO:0043120">
    <property type="term" value="F:tumor necrosis factor binding"/>
    <property type="evidence" value="ECO:0007669"/>
    <property type="project" value="TreeGrafter"/>
</dbReference>
<gene>
    <name evidence="9" type="ORF">NDU88_011639</name>
</gene>
<dbReference type="PANTHER" id="PTHR47386:SF1">
    <property type="entry name" value="TUMOR NECROSIS FACTOR RECEPTOR SUPERFAMILY MEMBER 1B"/>
    <property type="match status" value="1"/>
</dbReference>
<organism evidence="9 10">
    <name type="scientific">Pleurodeles waltl</name>
    <name type="common">Iberian ribbed newt</name>
    <dbReference type="NCBI Taxonomy" id="8319"/>
    <lineage>
        <taxon>Eukaryota</taxon>
        <taxon>Metazoa</taxon>
        <taxon>Chordata</taxon>
        <taxon>Craniata</taxon>
        <taxon>Vertebrata</taxon>
        <taxon>Euteleostomi</taxon>
        <taxon>Amphibia</taxon>
        <taxon>Batrachia</taxon>
        <taxon>Caudata</taxon>
        <taxon>Salamandroidea</taxon>
        <taxon>Salamandridae</taxon>
        <taxon>Pleurodelinae</taxon>
        <taxon>Pleurodeles</taxon>
    </lineage>
</organism>
<dbReference type="GO" id="GO:0150079">
    <property type="term" value="P:negative regulation of neuroinflammatory response"/>
    <property type="evidence" value="ECO:0007669"/>
    <property type="project" value="TreeGrafter"/>
</dbReference>
<feature type="disulfide bond" evidence="5">
    <location>
        <begin position="75"/>
        <end position="90"/>
    </location>
</feature>
<evidence type="ECO:0000259" key="8">
    <source>
        <dbReference type="PROSITE" id="PS50050"/>
    </source>
</evidence>
<evidence type="ECO:0000256" key="6">
    <source>
        <dbReference type="SAM" id="Phobius"/>
    </source>
</evidence>
<dbReference type="GO" id="GO:0008630">
    <property type="term" value="P:intrinsic apoptotic signaling pathway in response to DNA damage"/>
    <property type="evidence" value="ECO:0007669"/>
    <property type="project" value="TreeGrafter"/>
</dbReference>
<proteinExistence type="predicted"/>
<keyword evidence="6" id="KW-1133">Transmembrane helix</keyword>
<keyword evidence="10" id="KW-1185">Reference proteome</keyword>
<evidence type="ECO:0000313" key="9">
    <source>
        <dbReference type="EMBL" id="KAJ1145350.1"/>
    </source>
</evidence>
<evidence type="ECO:0000256" key="4">
    <source>
        <dbReference type="ARBA" id="ARBA00023180"/>
    </source>
</evidence>
<keyword evidence="4" id="KW-0325">Glycoprotein</keyword>
<comment type="caution">
    <text evidence="5">Lacks conserved residue(s) required for the propagation of feature annotation.</text>
</comment>
<dbReference type="GO" id="GO:0051044">
    <property type="term" value="P:positive regulation of membrane protein ectodomain proteolysis"/>
    <property type="evidence" value="ECO:0007669"/>
    <property type="project" value="TreeGrafter"/>
</dbReference>
<dbReference type="GO" id="GO:0097191">
    <property type="term" value="P:extrinsic apoptotic signaling pathway"/>
    <property type="evidence" value="ECO:0007669"/>
    <property type="project" value="TreeGrafter"/>
</dbReference>
<dbReference type="GO" id="GO:0002724">
    <property type="term" value="P:regulation of T cell cytokine production"/>
    <property type="evidence" value="ECO:0007669"/>
    <property type="project" value="TreeGrafter"/>
</dbReference>
<feature type="repeat" description="TNFR-Cys" evidence="5">
    <location>
        <begin position="34"/>
        <end position="72"/>
    </location>
</feature>
<keyword evidence="3 5" id="KW-1015">Disulfide bond</keyword>
<evidence type="ECO:0000256" key="1">
    <source>
        <dbReference type="ARBA" id="ARBA00022729"/>
    </source>
</evidence>
<dbReference type="AlphaFoldDB" id="A0AAV7QZC7"/>
<dbReference type="GO" id="GO:0005031">
    <property type="term" value="F:tumor necrosis factor receptor activity"/>
    <property type="evidence" value="ECO:0007669"/>
    <property type="project" value="TreeGrafter"/>
</dbReference>
<evidence type="ECO:0000256" key="2">
    <source>
        <dbReference type="ARBA" id="ARBA00022737"/>
    </source>
</evidence>
<dbReference type="Proteomes" id="UP001066276">
    <property type="component" value="Chromosome 6"/>
</dbReference>